<evidence type="ECO:0000313" key="1">
    <source>
        <dbReference type="EMBL" id="KAH0748600.1"/>
    </source>
</evidence>
<comment type="caution">
    <text evidence="1">The sequence shown here is derived from an EMBL/GenBank/DDBJ whole genome shotgun (WGS) entry which is preliminary data.</text>
</comment>
<dbReference type="SUPFAM" id="SSF54001">
    <property type="entry name" value="Cysteine proteinases"/>
    <property type="match status" value="1"/>
</dbReference>
<sequence>MDLNFYTNFKKRDDSISEEATTTGARPYPEAWIGLGKSIIAVMNMNNTQFVTLEILLHEGRMNVYDCNLMSMEHEKIFTFIQHVSIGSHGKKNNTNFACGAYSISFIEHLITGTPIQPPNTDLYDNTIGQMQWIWAAGIVSRNLEP</sequence>
<keyword evidence="2" id="KW-1185">Reference proteome</keyword>
<organism evidence="1 2">
    <name type="scientific">Solanum tuberosum</name>
    <name type="common">Potato</name>
    <dbReference type="NCBI Taxonomy" id="4113"/>
    <lineage>
        <taxon>Eukaryota</taxon>
        <taxon>Viridiplantae</taxon>
        <taxon>Streptophyta</taxon>
        <taxon>Embryophyta</taxon>
        <taxon>Tracheophyta</taxon>
        <taxon>Spermatophyta</taxon>
        <taxon>Magnoliopsida</taxon>
        <taxon>eudicotyledons</taxon>
        <taxon>Gunneridae</taxon>
        <taxon>Pentapetalae</taxon>
        <taxon>asterids</taxon>
        <taxon>lamiids</taxon>
        <taxon>Solanales</taxon>
        <taxon>Solanaceae</taxon>
        <taxon>Solanoideae</taxon>
        <taxon>Solaneae</taxon>
        <taxon>Solanum</taxon>
    </lineage>
</organism>
<reference evidence="1 2" key="1">
    <citation type="journal article" date="2021" name="bioRxiv">
        <title>Chromosome-scale and haplotype-resolved genome assembly of a tetraploid potato cultivar.</title>
        <authorList>
            <person name="Sun H."/>
            <person name="Jiao W.-B."/>
            <person name="Krause K."/>
            <person name="Campoy J.A."/>
            <person name="Goel M."/>
            <person name="Folz-Donahue K."/>
            <person name="Kukat C."/>
            <person name="Huettel B."/>
            <person name="Schneeberger K."/>
        </authorList>
    </citation>
    <scope>NUCLEOTIDE SEQUENCE [LARGE SCALE GENOMIC DNA]</scope>
    <source>
        <strain evidence="1">SolTubOtavaFocal</strain>
        <tissue evidence="1">Leaves</tissue>
    </source>
</reference>
<accession>A0ABQ7UJE7</accession>
<evidence type="ECO:0008006" key="3">
    <source>
        <dbReference type="Google" id="ProtNLM"/>
    </source>
</evidence>
<protein>
    <recommendedName>
        <fullName evidence="3">Ubiquitin-like protease family profile domain-containing protein</fullName>
    </recommendedName>
</protein>
<gene>
    <name evidence="1" type="ORF">KY290_027832</name>
</gene>
<evidence type="ECO:0000313" key="2">
    <source>
        <dbReference type="Proteomes" id="UP000826656"/>
    </source>
</evidence>
<dbReference type="InterPro" id="IPR038765">
    <property type="entry name" value="Papain-like_cys_pep_sf"/>
</dbReference>
<proteinExistence type="predicted"/>
<name>A0ABQ7UJE7_SOLTU</name>
<dbReference type="Proteomes" id="UP000826656">
    <property type="component" value="Unassembled WGS sequence"/>
</dbReference>
<dbReference type="EMBL" id="JAIVGD010000019">
    <property type="protein sequence ID" value="KAH0748600.1"/>
    <property type="molecule type" value="Genomic_DNA"/>
</dbReference>